<sequence length="133" mass="15370">MVLEYGNRLRQLWTSDLEGQTRLGFISSTLGWAWFALARAQRQRSTGNPLQRESGDRHEFPYTRERGDLKEGFDRLMSTAFGEVKRPLVEDQAIGLLLKEKKHFFGSPKINGEGVLFLLILRKKSHSRFFQGL</sequence>
<gene>
    <name evidence="1" type="ORF">NE237_026857</name>
</gene>
<proteinExistence type="predicted"/>
<organism evidence="1 2">
    <name type="scientific">Protea cynaroides</name>
    <dbReference type="NCBI Taxonomy" id="273540"/>
    <lineage>
        <taxon>Eukaryota</taxon>
        <taxon>Viridiplantae</taxon>
        <taxon>Streptophyta</taxon>
        <taxon>Embryophyta</taxon>
        <taxon>Tracheophyta</taxon>
        <taxon>Spermatophyta</taxon>
        <taxon>Magnoliopsida</taxon>
        <taxon>Proteales</taxon>
        <taxon>Proteaceae</taxon>
        <taxon>Protea</taxon>
    </lineage>
</organism>
<comment type="caution">
    <text evidence="1">The sequence shown here is derived from an EMBL/GenBank/DDBJ whole genome shotgun (WGS) entry which is preliminary data.</text>
</comment>
<dbReference type="AlphaFoldDB" id="A0A9Q0GMA7"/>
<reference evidence="1" key="1">
    <citation type="journal article" date="2023" name="Plant J.">
        <title>The genome of the king protea, Protea cynaroides.</title>
        <authorList>
            <person name="Chang J."/>
            <person name="Duong T.A."/>
            <person name="Schoeman C."/>
            <person name="Ma X."/>
            <person name="Roodt D."/>
            <person name="Barker N."/>
            <person name="Li Z."/>
            <person name="Van de Peer Y."/>
            <person name="Mizrachi E."/>
        </authorList>
    </citation>
    <scope>NUCLEOTIDE SEQUENCE</scope>
    <source>
        <tissue evidence="1">Young leaves</tissue>
    </source>
</reference>
<dbReference type="Proteomes" id="UP001141806">
    <property type="component" value="Unassembled WGS sequence"/>
</dbReference>
<accession>A0A9Q0GMA7</accession>
<evidence type="ECO:0000313" key="2">
    <source>
        <dbReference type="Proteomes" id="UP001141806"/>
    </source>
</evidence>
<evidence type="ECO:0000313" key="1">
    <source>
        <dbReference type="EMBL" id="KAJ4950025.1"/>
    </source>
</evidence>
<keyword evidence="2" id="KW-1185">Reference proteome</keyword>
<dbReference type="EMBL" id="JAMYWD010000012">
    <property type="protein sequence ID" value="KAJ4950025.1"/>
    <property type="molecule type" value="Genomic_DNA"/>
</dbReference>
<protein>
    <submittedName>
        <fullName evidence="1">Uncharacterized protein</fullName>
    </submittedName>
</protein>
<name>A0A9Q0GMA7_9MAGN</name>